<dbReference type="OrthoDB" id="7466345at2759"/>
<proteinExistence type="predicted"/>
<sequence>MDVGVLTCWNGNPDPQRDGQMTSGESLGAARGHGLEARGTPYKRPLSSSGRQLVEIMTMTVSVDLKRRVKAYEFVIAPFRPEHSNAARHQKKASRYYFPGRALSQQALPHLNSTLFRRWLNLDVKLDEPEHNNDVWRQKN</sequence>
<organism evidence="2 3">
    <name type="scientific">Pararge aegeria aegeria</name>
    <dbReference type="NCBI Taxonomy" id="348720"/>
    <lineage>
        <taxon>Eukaryota</taxon>
        <taxon>Metazoa</taxon>
        <taxon>Ecdysozoa</taxon>
        <taxon>Arthropoda</taxon>
        <taxon>Hexapoda</taxon>
        <taxon>Insecta</taxon>
        <taxon>Pterygota</taxon>
        <taxon>Neoptera</taxon>
        <taxon>Endopterygota</taxon>
        <taxon>Lepidoptera</taxon>
        <taxon>Glossata</taxon>
        <taxon>Ditrysia</taxon>
        <taxon>Papilionoidea</taxon>
        <taxon>Nymphalidae</taxon>
        <taxon>Satyrinae</taxon>
        <taxon>Satyrini</taxon>
        <taxon>Parargina</taxon>
        <taxon>Pararge</taxon>
    </lineage>
</organism>
<dbReference type="AlphaFoldDB" id="A0A8S4SAN2"/>
<name>A0A8S4SAN2_9NEOP</name>
<evidence type="ECO:0000313" key="2">
    <source>
        <dbReference type="EMBL" id="CAH2264998.1"/>
    </source>
</evidence>
<feature type="region of interest" description="Disordered" evidence="1">
    <location>
        <begin position="8"/>
        <end position="47"/>
    </location>
</feature>
<keyword evidence="3" id="KW-1185">Reference proteome</keyword>
<reference evidence="2" key="1">
    <citation type="submission" date="2022-03" db="EMBL/GenBank/DDBJ databases">
        <authorList>
            <person name="Lindestad O."/>
        </authorList>
    </citation>
    <scope>NUCLEOTIDE SEQUENCE</scope>
</reference>
<protein>
    <submittedName>
        <fullName evidence="2">Jg25128 protein</fullName>
    </submittedName>
</protein>
<evidence type="ECO:0000313" key="3">
    <source>
        <dbReference type="Proteomes" id="UP000838756"/>
    </source>
</evidence>
<accession>A0A8S4SAN2</accession>
<gene>
    <name evidence="2" type="primary">jg25128</name>
    <name evidence="2" type="ORF">PAEG_LOCUS24744</name>
</gene>
<dbReference type="Proteomes" id="UP000838756">
    <property type="component" value="Unassembled WGS sequence"/>
</dbReference>
<evidence type="ECO:0000256" key="1">
    <source>
        <dbReference type="SAM" id="MobiDB-lite"/>
    </source>
</evidence>
<comment type="caution">
    <text evidence="2">The sequence shown here is derived from an EMBL/GenBank/DDBJ whole genome shotgun (WGS) entry which is preliminary data.</text>
</comment>
<dbReference type="EMBL" id="CAKXAJ010026268">
    <property type="protein sequence ID" value="CAH2264998.1"/>
    <property type="molecule type" value="Genomic_DNA"/>
</dbReference>